<reference evidence="2 3" key="1">
    <citation type="submission" date="2020-04" db="EMBL/GenBank/DDBJ databases">
        <title>Genomic insights into acetone-butanol-ethanol (ABE) fermentation by sequencing solventogenic clostridia strains.</title>
        <authorList>
            <person name="Brown S."/>
        </authorList>
    </citation>
    <scope>NUCLEOTIDE SEQUENCE [LARGE SCALE GENOMIC DNA]</scope>
    <source>
        <strain evidence="2 3">DJ011</strain>
    </source>
</reference>
<gene>
    <name evidence="2" type="ORF">HGG79_01630</name>
</gene>
<evidence type="ECO:0000313" key="2">
    <source>
        <dbReference type="EMBL" id="MBC2396481.1"/>
    </source>
</evidence>
<keyword evidence="1" id="KW-0812">Transmembrane</keyword>
<feature type="transmembrane region" description="Helical" evidence="1">
    <location>
        <begin position="7"/>
        <end position="29"/>
    </location>
</feature>
<dbReference type="Proteomes" id="UP000563151">
    <property type="component" value="Unassembled WGS sequence"/>
</dbReference>
<evidence type="ECO:0000313" key="3">
    <source>
        <dbReference type="Proteomes" id="UP000563151"/>
    </source>
</evidence>
<dbReference type="CDD" id="cd15786">
    <property type="entry name" value="CPF_1278_like"/>
    <property type="match status" value="1"/>
</dbReference>
<dbReference type="PROSITE" id="PS51257">
    <property type="entry name" value="PROKAR_LIPOPROTEIN"/>
    <property type="match status" value="1"/>
</dbReference>
<evidence type="ECO:0000256" key="1">
    <source>
        <dbReference type="SAM" id="Phobius"/>
    </source>
</evidence>
<dbReference type="Pfam" id="PF16224">
    <property type="entry name" value="DUF4883"/>
    <property type="match status" value="1"/>
</dbReference>
<keyword evidence="3" id="KW-1185">Reference proteome</keyword>
<dbReference type="EMBL" id="JAAZWO010000002">
    <property type="protein sequence ID" value="MBC2396481.1"/>
    <property type="molecule type" value="Genomic_DNA"/>
</dbReference>
<accession>A0A923E862</accession>
<dbReference type="Gene3D" id="3.30.1490.410">
    <property type="entry name" value="Uncharacterised protein PF16224, DUF4883"/>
    <property type="match status" value="1"/>
</dbReference>
<dbReference type="InterPro" id="IPR032619">
    <property type="entry name" value="DUF4883"/>
</dbReference>
<proteinExistence type="predicted"/>
<protein>
    <submittedName>
        <fullName evidence="2">DUF4883 family protein</fullName>
    </submittedName>
</protein>
<dbReference type="AlphaFoldDB" id="A0A923E862"/>
<keyword evidence="1" id="KW-0472">Membrane</keyword>
<keyword evidence="1" id="KW-1133">Transmembrane helix</keyword>
<organism evidence="2 3">
    <name type="scientific">Clostridium tetanomorphum</name>
    <dbReference type="NCBI Taxonomy" id="1553"/>
    <lineage>
        <taxon>Bacteria</taxon>
        <taxon>Bacillati</taxon>
        <taxon>Bacillota</taxon>
        <taxon>Clostridia</taxon>
        <taxon>Eubacteriales</taxon>
        <taxon>Clostridiaceae</taxon>
        <taxon>Clostridium</taxon>
    </lineage>
</organism>
<name>A0A923E862_CLOTT</name>
<comment type="caution">
    <text evidence="2">The sequence shown here is derived from an EMBL/GenBank/DDBJ whole genome shotgun (WGS) entry which is preliminary data.</text>
</comment>
<sequence length="161" mass="19017">MKLNKKNYFIIISLIIVSFIFSSCSNISIKKAKKNNFYYTNMLAKTIYTEQNYKCNIVDTNFYKGIDLSSDNFNIIKNFISSLDTKYFISVPKDLPDKPPYKMLLTFKKEKFVINIYNEKYISIHPWDGYYEMDYIDMSKIPSSYNLFNLCNYIVSKSSDS</sequence>